<feature type="transmembrane region" description="Helical" evidence="2">
    <location>
        <begin position="175"/>
        <end position="196"/>
    </location>
</feature>
<dbReference type="PANTHER" id="PTHR43317:SF1">
    <property type="entry name" value="THERMOSPERMINE SYNTHASE ACAULIS5"/>
    <property type="match status" value="1"/>
</dbReference>
<feature type="transmembrane region" description="Helical" evidence="2">
    <location>
        <begin position="227"/>
        <end position="245"/>
    </location>
</feature>
<keyword evidence="1" id="KW-0620">Polyamine biosynthesis</keyword>
<gene>
    <name evidence="3" type="ORF">MNBD_GAMMA16-62</name>
</gene>
<dbReference type="GO" id="GO:0006596">
    <property type="term" value="P:polyamine biosynthetic process"/>
    <property type="evidence" value="ECO:0007669"/>
    <property type="project" value="UniProtKB-KW"/>
</dbReference>
<feature type="transmembrane region" description="Helical" evidence="2">
    <location>
        <begin position="114"/>
        <end position="138"/>
    </location>
</feature>
<feature type="transmembrane region" description="Helical" evidence="2">
    <location>
        <begin position="363"/>
        <end position="383"/>
    </location>
</feature>
<feature type="transmembrane region" description="Helical" evidence="2">
    <location>
        <begin position="150"/>
        <end position="169"/>
    </location>
</feature>
<protein>
    <submittedName>
        <fullName evidence="3">Spermidine synthase long</fullName>
        <ecNumber evidence="3">2.5.1.16</ecNumber>
    </submittedName>
</protein>
<organism evidence="3">
    <name type="scientific">hydrothermal vent metagenome</name>
    <dbReference type="NCBI Taxonomy" id="652676"/>
    <lineage>
        <taxon>unclassified sequences</taxon>
        <taxon>metagenomes</taxon>
        <taxon>ecological metagenomes</taxon>
    </lineage>
</organism>
<accession>A0A3B0ZEU4</accession>
<feature type="non-terminal residue" evidence="3">
    <location>
        <position position="650"/>
    </location>
</feature>
<feature type="transmembrane region" description="Helical" evidence="2">
    <location>
        <begin position="284"/>
        <end position="304"/>
    </location>
</feature>
<evidence type="ECO:0000256" key="2">
    <source>
        <dbReference type="SAM" id="Phobius"/>
    </source>
</evidence>
<keyword evidence="2" id="KW-0472">Membrane</keyword>
<dbReference type="EC" id="2.5.1.16" evidence="3"/>
<dbReference type="NCBIfam" id="NF037959">
    <property type="entry name" value="MFS_SpdSyn"/>
    <property type="match status" value="1"/>
</dbReference>
<feature type="transmembrane region" description="Helical" evidence="2">
    <location>
        <begin position="35"/>
        <end position="61"/>
    </location>
</feature>
<name>A0A3B0ZEU4_9ZZZZ</name>
<dbReference type="AlphaFoldDB" id="A0A3B0ZEU4"/>
<keyword evidence="2" id="KW-1133">Transmembrane helix</keyword>
<proteinExistence type="predicted"/>
<reference evidence="3" key="1">
    <citation type="submission" date="2018-06" db="EMBL/GenBank/DDBJ databases">
        <authorList>
            <person name="Zhirakovskaya E."/>
        </authorList>
    </citation>
    <scope>NUCLEOTIDE SEQUENCE</scope>
</reference>
<evidence type="ECO:0000313" key="3">
    <source>
        <dbReference type="EMBL" id="VAW85982.1"/>
    </source>
</evidence>
<dbReference type="InterPro" id="IPR029063">
    <property type="entry name" value="SAM-dependent_MTases_sf"/>
</dbReference>
<dbReference type="GO" id="GO:0004766">
    <property type="term" value="F:spermidine synthase activity"/>
    <property type="evidence" value="ECO:0007669"/>
    <property type="project" value="UniProtKB-EC"/>
</dbReference>
<dbReference type="PANTHER" id="PTHR43317">
    <property type="entry name" value="THERMOSPERMINE SYNTHASE ACAULIS5"/>
    <property type="match status" value="1"/>
</dbReference>
<feature type="transmembrane region" description="Helical" evidence="2">
    <location>
        <begin position="412"/>
        <end position="429"/>
    </location>
</feature>
<feature type="transmembrane region" description="Helical" evidence="2">
    <location>
        <begin position="73"/>
        <end position="94"/>
    </location>
</feature>
<dbReference type="Gene3D" id="3.40.50.150">
    <property type="entry name" value="Vaccinia Virus protein VP39"/>
    <property type="match status" value="1"/>
</dbReference>
<feature type="transmembrane region" description="Helical" evidence="2">
    <location>
        <begin position="389"/>
        <end position="407"/>
    </location>
</feature>
<dbReference type="EMBL" id="UOFO01000084">
    <property type="protein sequence ID" value="VAW85982.1"/>
    <property type="molecule type" value="Genomic_DNA"/>
</dbReference>
<sequence length="650" mass="70450">MNKVMRRWPGVVIALYFVSGLTALAYQVLWARMLALQFGVSIFGVVVTVAAFMLGLGVGSLIGARWRFGLHPLFSLALLEAGVALFAVSIPFLFDFSGSLLRTEDLSLTAWYAYEFVAALVLLMLPATLLGIGFPLVLRALSNSNISLGTVYGVNALGGVVGALIPLALLPSVGWVAANYSIAALGFFLAVFFLVLSRHIESSYVDCSISTVKSTVALEQVSQWKNYLAYAGVGAAALMLEVAWTRLFGMILLRTEYVLAVILAVFLLGIGLGSLLAKRLLLRNALVVLPVVASFFAILSLWGIPFLASWVESSQYASLTLALLSQGLLVVLLTAPVTLVLGMWLPVLSRHLEDTMPLAGAKLYGVNSLGAALGACLAGFVMIPLLGTTLTICFAAILLFVSGMYWAASPRVLLSGLLLLLFAFPVAMLPQVNVLLPNSLNASSDVFFYEDAVSITHVVERQDGQRLLLGDLQRMDASSEPSAVVAQQNQARLPLLLHGEPRSLLFLGVGTGISASGSLPFPRLDRVGVELSAGAIYAAEHWFAQVNHDISSKMRVVRDDVRRFLQRETKRYDVIIGDLFHPDLVGRSALLSVEQFQRVRARLTPADGLYVQWLALNQFDVASLQVILRTFHYVFPEGELFLDGFRLALV</sequence>
<dbReference type="SUPFAM" id="SSF53335">
    <property type="entry name" value="S-adenosyl-L-methionine-dependent methyltransferases"/>
    <property type="match status" value="1"/>
</dbReference>
<feature type="transmembrane region" description="Helical" evidence="2">
    <location>
        <begin position="316"/>
        <end position="342"/>
    </location>
</feature>
<keyword evidence="2" id="KW-0812">Transmembrane</keyword>
<evidence type="ECO:0000256" key="1">
    <source>
        <dbReference type="ARBA" id="ARBA00023115"/>
    </source>
</evidence>
<keyword evidence="3" id="KW-0808">Transferase</keyword>
<feature type="transmembrane region" description="Helical" evidence="2">
    <location>
        <begin position="257"/>
        <end position="277"/>
    </location>
</feature>